<feature type="domain" description="BPM/SPOP BACK" evidence="2">
    <location>
        <begin position="17"/>
        <end position="56"/>
    </location>
</feature>
<gene>
    <name evidence="3" type="ORF">HU200_061885</name>
</gene>
<evidence type="ECO:0000313" key="3">
    <source>
        <dbReference type="EMBL" id="KAF8653769.1"/>
    </source>
</evidence>
<name>A0A835A3M3_9POAL</name>
<evidence type="ECO:0000313" key="4">
    <source>
        <dbReference type="Proteomes" id="UP000636709"/>
    </source>
</evidence>
<sequence>MMYRRYGRCYSGLCRGTHSCQELKKKCINFFADEKNFKKAVLTELVHKVPSILAELRDKVEGHREAAMHACDSI</sequence>
<reference evidence="3" key="1">
    <citation type="submission" date="2020-07" db="EMBL/GenBank/DDBJ databases">
        <title>Genome sequence and genetic diversity analysis of an under-domesticated orphan crop, white fonio (Digitaria exilis).</title>
        <authorList>
            <person name="Bennetzen J.L."/>
            <person name="Chen S."/>
            <person name="Ma X."/>
            <person name="Wang X."/>
            <person name="Yssel A.E.J."/>
            <person name="Chaluvadi S.R."/>
            <person name="Johnson M."/>
            <person name="Gangashetty P."/>
            <person name="Hamidou F."/>
            <person name="Sanogo M.D."/>
            <person name="Zwaenepoel A."/>
            <person name="Wallace J."/>
            <person name="Van De Peer Y."/>
            <person name="Van Deynze A."/>
        </authorList>
    </citation>
    <scope>NUCLEOTIDE SEQUENCE</scope>
    <source>
        <tissue evidence="3">Leaves</tissue>
    </source>
</reference>
<evidence type="ECO:0000259" key="2">
    <source>
        <dbReference type="Pfam" id="PF24570"/>
    </source>
</evidence>
<accession>A0A835A3M3</accession>
<comment type="caution">
    <text evidence="3">The sequence shown here is derived from an EMBL/GenBank/DDBJ whole genome shotgun (WGS) entry which is preliminary data.</text>
</comment>
<keyword evidence="4" id="KW-1185">Reference proteome</keyword>
<proteinExistence type="inferred from homology"/>
<comment type="similarity">
    <text evidence="1">Belongs to the Tdpoz family.</text>
</comment>
<evidence type="ECO:0000256" key="1">
    <source>
        <dbReference type="ARBA" id="ARBA00010846"/>
    </source>
</evidence>
<protein>
    <recommendedName>
        <fullName evidence="2">BPM/SPOP BACK domain-containing protein</fullName>
    </recommendedName>
</protein>
<dbReference type="Proteomes" id="UP000636709">
    <property type="component" value="Unassembled WGS sequence"/>
</dbReference>
<organism evidence="3 4">
    <name type="scientific">Digitaria exilis</name>
    <dbReference type="NCBI Taxonomy" id="1010633"/>
    <lineage>
        <taxon>Eukaryota</taxon>
        <taxon>Viridiplantae</taxon>
        <taxon>Streptophyta</taxon>
        <taxon>Embryophyta</taxon>
        <taxon>Tracheophyta</taxon>
        <taxon>Spermatophyta</taxon>
        <taxon>Magnoliopsida</taxon>
        <taxon>Liliopsida</taxon>
        <taxon>Poales</taxon>
        <taxon>Poaceae</taxon>
        <taxon>PACMAD clade</taxon>
        <taxon>Panicoideae</taxon>
        <taxon>Panicodae</taxon>
        <taxon>Paniceae</taxon>
        <taxon>Anthephorinae</taxon>
        <taxon>Digitaria</taxon>
    </lineage>
</organism>
<dbReference type="Pfam" id="PF24570">
    <property type="entry name" value="BACK_BPM_SPOP"/>
    <property type="match status" value="1"/>
</dbReference>
<dbReference type="EMBL" id="JACEFO010002617">
    <property type="protein sequence ID" value="KAF8653769.1"/>
    <property type="molecule type" value="Genomic_DNA"/>
</dbReference>
<dbReference type="Gene3D" id="1.25.40.420">
    <property type="match status" value="1"/>
</dbReference>
<dbReference type="InterPro" id="IPR056423">
    <property type="entry name" value="BACK_BPM_SPOP"/>
</dbReference>
<dbReference type="AlphaFoldDB" id="A0A835A3M3"/>